<name>A0ABX3HC14_PAEBO</name>
<dbReference type="RefSeq" id="WP_144024312.1">
    <property type="nucleotide sequence ID" value="NZ_MPTB01000013.1"/>
</dbReference>
<dbReference type="EMBL" id="MPTB01000013">
    <property type="protein sequence ID" value="OMD48014.1"/>
    <property type="molecule type" value="Genomic_DNA"/>
</dbReference>
<keyword evidence="2" id="KW-1185">Reference proteome</keyword>
<dbReference type="Proteomes" id="UP000187412">
    <property type="component" value="Unassembled WGS sequence"/>
</dbReference>
<organism evidence="1 2">
    <name type="scientific">Paenibacillus borealis</name>
    <dbReference type="NCBI Taxonomy" id="160799"/>
    <lineage>
        <taxon>Bacteria</taxon>
        <taxon>Bacillati</taxon>
        <taxon>Bacillota</taxon>
        <taxon>Bacilli</taxon>
        <taxon>Bacillales</taxon>
        <taxon>Paenibacillaceae</taxon>
        <taxon>Paenibacillus</taxon>
    </lineage>
</organism>
<protein>
    <recommendedName>
        <fullName evidence="3">Transposase IS4-like domain-containing protein</fullName>
    </recommendedName>
</protein>
<evidence type="ECO:0008006" key="3">
    <source>
        <dbReference type="Google" id="ProtNLM"/>
    </source>
</evidence>
<evidence type="ECO:0000313" key="2">
    <source>
        <dbReference type="Proteomes" id="UP000187412"/>
    </source>
</evidence>
<sequence>MNEYANSLKETLTSLIREMSAVPAPYVKNPEKILPERPRRLCNEVGRLAAMVYRSPIQGKTIVIADRGYESYNNFAHMELKGWNYVIRVKDLDSSGILSSLRLPTSGEFDMDVHLTLTKNKPKRPRLIPRFPGSSLPRLPMIFGFAGELVLPDFLSGCSFRPAEWRL</sequence>
<reference evidence="1 2" key="1">
    <citation type="submission" date="2016-10" db="EMBL/GenBank/DDBJ databases">
        <title>Paenibacillus species isolates.</title>
        <authorList>
            <person name="Beno S.M."/>
        </authorList>
    </citation>
    <scope>NUCLEOTIDE SEQUENCE [LARGE SCALE GENOMIC DNA]</scope>
    <source>
        <strain evidence="1 2">FSL H7-0744</strain>
    </source>
</reference>
<gene>
    <name evidence="1" type="ORF">BSK56_11920</name>
</gene>
<evidence type="ECO:0000313" key="1">
    <source>
        <dbReference type="EMBL" id="OMD48014.1"/>
    </source>
</evidence>
<accession>A0ABX3HC14</accession>
<proteinExistence type="predicted"/>
<comment type="caution">
    <text evidence="1">The sequence shown here is derived from an EMBL/GenBank/DDBJ whole genome shotgun (WGS) entry which is preliminary data.</text>
</comment>